<proteinExistence type="predicted"/>
<gene>
    <name evidence="3" type="ORF">C7H73_02575</name>
</gene>
<keyword evidence="1" id="KW-0732">Signal</keyword>
<dbReference type="Proteomes" id="UP000241829">
    <property type="component" value="Chromosome"/>
</dbReference>
<dbReference type="Pfam" id="PF03886">
    <property type="entry name" value="ABC_trans_aux"/>
    <property type="match status" value="1"/>
</dbReference>
<evidence type="ECO:0000259" key="2">
    <source>
        <dbReference type="Pfam" id="PF03886"/>
    </source>
</evidence>
<dbReference type="RefSeq" id="WP_106847499.1">
    <property type="nucleotide sequence ID" value="NZ_CP027792.1"/>
</dbReference>
<evidence type="ECO:0000256" key="1">
    <source>
        <dbReference type="SAM" id="SignalP"/>
    </source>
</evidence>
<dbReference type="KEGG" id="melm:C7H73_02575"/>
<reference evidence="4" key="1">
    <citation type="submission" date="2018-03" db="EMBL/GenBank/DDBJ databases">
        <title>Genome sequencing of Melaminivora sp. strain SC2-7.</title>
        <authorList>
            <person name="Kim S.-J."/>
            <person name="Heo J."/>
            <person name="Ahn J.-H."/>
            <person name="Kwon S.-W."/>
        </authorList>
    </citation>
    <scope>NUCLEOTIDE SEQUENCE [LARGE SCALE GENOMIC DNA]</scope>
    <source>
        <strain evidence="4">SC2-7</strain>
    </source>
</reference>
<dbReference type="PROSITE" id="PS51257">
    <property type="entry name" value="PROKAR_LIPOPROTEIN"/>
    <property type="match status" value="1"/>
</dbReference>
<name>A0A2P1NPG2_9BURK</name>
<feature type="chain" id="PRO_5015201230" description="ABC-type transport auxiliary lipoprotein component domain-containing protein" evidence="1">
    <location>
        <begin position="28"/>
        <end position="226"/>
    </location>
</feature>
<dbReference type="SUPFAM" id="SSF159594">
    <property type="entry name" value="XCC0632-like"/>
    <property type="match status" value="1"/>
</dbReference>
<evidence type="ECO:0000313" key="4">
    <source>
        <dbReference type="Proteomes" id="UP000241829"/>
    </source>
</evidence>
<protein>
    <recommendedName>
        <fullName evidence="2">ABC-type transport auxiliary lipoprotein component domain-containing protein</fullName>
    </recommendedName>
</protein>
<dbReference type="AlphaFoldDB" id="A0A2P1NPG2"/>
<dbReference type="EMBL" id="CP027792">
    <property type="protein sequence ID" value="AVP58948.1"/>
    <property type="molecule type" value="Genomic_DNA"/>
</dbReference>
<dbReference type="OrthoDB" id="5568302at2"/>
<organism evidence="3 4">
    <name type="scientific">Pulveribacter suum</name>
    <dbReference type="NCBI Taxonomy" id="2116657"/>
    <lineage>
        <taxon>Bacteria</taxon>
        <taxon>Pseudomonadati</taxon>
        <taxon>Pseudomonadota</taxon>
        <taxon>Betaproteobacteria</taxon>
        <taxon>Burkholderiales</taxon>
        <taxon>Comamonadaceae</taxon>
        <taxon>Pulveribacter</taxon>
    </lineage>
</organism>
<evidence type="ECO:0000313" key="3">
    <source>
        <dbReference type="EMBL" id="AVP58948.1"/>
    </source>
</evidence>
<feature type="domain" description="ABC-type transport auxiliary lipoprotein component" evidence="2">
    <location>
        <begin position="53"/>
        <end position="218"/>
    </location>
</feature>
<feature type="signal peptide" evidence="1">
    <location>
        <begin position="1"/>
        <end position="27"/>
    </location>
</feature>
<accession>A0A2P1NPG2</accession>
<dbReference type="Gene3D" id="3.40.50.10610">
    <property type="entry name" value="ABC-type transport auxiliary lipoprotein component"/>
    <property type="match status" value="1"/>
</dbReference>
<dbReference type="InterPro" id="IPR005586">
    <property type="entry name" value="ABC_trans_aux"/>
</dbReference>
<sequence>MNTTKIIAASACCKRAGAAFGLALALAATGCSILPKPPIRAAVYDFGPGPTAPQAAAARQAALAPVALADVEMVGLPEASSALLYRLAYANAQQLQPYSQARWSQPPAQLMQQALRRQLGQSRAVLSGDDGLAMLLQGKRMPTVLRVQLEEFSHVFASPEQSAGLVRVRAVVADASSAGETLLAQRVFVVQRPAATPDAAGGAAALAEAAQQAATELAAWMQELGR</sequence>
<keyword evidence="4" id="KW-1185">Reference proteome</keyword>